<name>A0A815JB78_9BILA</name>
<evidence type="ECO:0000313" key="3">
    <source>
        <dbReference type="Proteomes" id="UP000663864"/>
    </source>
</evidence>
<evidence type="ECO:0000313" key="1">
    <source>
        <dbReference type="EMBL" id="CAF1377029.1"/>
    </source>
</evidence>
<protein>
    <submittedName>
        <fullName evidence="1">Uncharacterized protein</fullName>
    </submittedName>
</protein>
<sequence>MAGFEDSDVKIRSPNSTISSSVQYFHLEYVTINLYSLLAVAPMLHTLEARFVIPDLELGRSQPRLLYLQRLRIELGSITWIQMTILLSLFPRLTYFTIIANRVNNDMADGYAWARLLQHIEHFEFELEFNSNVFEQQPFNLDSFRTKFWLEEKKWFVTYDRSFSFDECLMHYVSSSSFMTSSTPERIRTIVSESTASEQKSYSNLHSLAVDDTFLKCKLLHQHTGTKELRLSEVNVRLPTTLKDHMTDLNTSQITTCTIYPEWEINLPYEHIEYLHSLPRLCRLKLSSINLNGFFLHQWPHIVDLKIDTAFNPEFHVFSSNDIDAFCHSFTHIERLEIHSSSVPDLAQLLNRMKMTLRQICIRQPYDIDNEQLITREWIKQNINLQNFYYTRNRWNTVYLWL</sequence>
<organism evidence="1 3">
    <name type="scientific">Rotaria sordida</name>
    <dbReference type="NCBI Taxonomy" id="392033"/>
    <lineage>
        <taxon>Eukaryota</taxon>
        <taxon>Metazoa</taxon>
        <taxon>Spiralia</taxon>
        <taxon>Gnathifera</taxon>
        <taxon>Rotifera</taxon>
        <taxon>Eurotatoria</taxon>
        <taxon>Bdelloidea</taxon>
        <taxon>Philodinida</taxon>
        <taxon>Philodinidae</taxon>
        <taxon>Rotaria</taxon>
    </lineage>
</organism>
<dbReference type="AlphaFoldDB" id="A0A815JB78"/>
<dbReference type="Proteomes" id="UP000663836">
    <property type="component" value="Unassembled WGS sequence"/>
</dbReference>
<comment type="caution">
    <text evidence="1">The sequence shown here is derived from an EMBL/GenBank/DDBJ whole genome shotgun (WGS) entry which is preliminary data.</text>
</comment>
<dbReference type="Proteomes" id="UP000663864">
    <property type="component" value="Unassembled WGS sequence"/>
</dbReference>
<accession>A0A815JB78</accession>
<reference evidence="1" key="1">
    <citation type="submission" date="2021-02" db="EMBL/GenBank/DDBJ databases">
        <authorList>
            <person name="Nowell W R."/>
        </authorList>
    </citation>
    <scope>NUCLEOTIDE SEQUENCE</scope>
</reference>
<proteinExistence type="predicted"/>
<gene>
    <name evidence="2" type="ORF">JBS370_LOCUS14767</name>
    <name evidence="1" type="ORF">ZHD862_LOCUS31913</name>
</gene>
<dbReference type="EMBL" id="CAJNOT010003311">
    <property type="protein sequence ID" value="CAF1377029.1"/>
    <property type="molecule type" value="Genomic_DNA"/>
</dbReference>
<evidence type="ECO:0000313" key="2">
    <source>
        <dbReference type="EMBL" id="CAF3791401.1"/>
    </source>
</evidence>
<dbReference type="EMBL" id="CAJOBD010001358">
    <property type="protein sequence ID" value="CAF3791401.1"/>
    <property type="molecule type" value="Genomic_DNA"/>
</dbReference>